<evidence type="ECO:0000313" key="8">
    <source>
        <dbReference type="Proteomes" id="UP000280307"/>
    </source>
</evidence>
<evidence type="ECO:0000256" key="1">
    <source>
        <dbReference type="ARBA" id="ARBA00004236"/>
    </source>
</evidence>
<dbReference type="Proteomes" id="UP000280307">
    <property type="component" value="Unassembled WGS sequence"/>
</dbReference>
<dbReference type="GO" id="GO:0036376">
    <property type="term" value="P:sodium ion export across plasma membrane"/>
    <property type="evidence" value="ECO:0007669"/>
    <property type="project" value="InterPro"/>
</dbReference>
<evidence type="ECO:0000256" key="3">
    <source>
        <dbReference type="ARBA" id="ARBA00022692"/>
    </source>
</evidence>
<accession>A0A426U2J9</accession>
<keyword evidence="2" id="KW-1003">Cell membrane</keyword>
<comment type="subcellular location">
    <subcellularLocation>
        <location evidence="1">Cell membrane</location>
    </subcellularLocation>
</comment>
<comment type="caution">
    <text evidence="7">The sequence shown here is derived from an EMBL/GenBank/DDBJ whole genome shotgun (WGS) entry which is preliminary data.</text>
</comment>
<evidence type="ECO:0000313" key="7">
    <source>
        <dbReference type="EMBL" id="RRR73947.1"/>
    </source>
</evidence>
<sequence>MDLTVDPVIIAVQITIIGVIVVFAALALVALALVALGQLNRLPGGKKAQAQEESPVASALPAPAAALPAGQVGPELIAVISAAASAMLGQPVRVTSIRYDSNPGADAWARRGRIAIMDSRRRR</sequence>
<dbReference type="Pfam" id="PF04277">
    <property type="entry name" value="OAD_gamma"/>
    <property type="match status" value="1"/>
</dbReference>
<evidence type="ECO:0000256" key="6">
    <source>
        <dbReference type="SAM" id="Phobius"/>
    </source>
</evidence>
<evidence type="ECO:0008006" key="9">
    <source>
        <dbReference type="Google" id="ProtNLM"/>
    </source>
</evidence>
<evidence type="ECO:0000256" key="2">
    <source>
        <dbReference type="ARBA" id="ARBA00022475"/>
    </source>
</evidence>
<dbReference type="GO" id="GO:0005886">
    <property type="term" value="C:plasma membrane"/>
    <property type="evidence" value="ECO:0007669"/>
    <property type="project" value="UniProtKB-SubCell"/>
</dbReference>
<organism evidence="7 8">
    <name type="scientific">Candidatus Viridilinea halotolerans</name>
    <dbReference type="NCBI Taxonomy" id="2491704"/>
    <lineage>
        <taxon>Bacteria</taxon>
        <taxon>Bacillati</taxon>
        <taxon>Chloroflexota</taxon>
        <taxon>Chloroflexia</taxon>
        <taxon>Chloroflexales</taxon>
        <taxon>Chloroflexineae</taxon>
        <taxon>Oscillochloridaceae</taxon>
        <taxon>Candidatus Viridilinea</taxon>
    </lineage>
</organism>
<evidence type="ECO:0000256" key="4">
    <source>
        <dbReference type="ARBA" id="ARBA00022989"/>
    </source>
</evidence>
<dbReference type="InterPro" id="IPR005899">
    <property type="entry name" value="Na_pump_deCOase"/>
</dbReference>
<dbReference type="GO" id="GO:0015081">
    <property type="term" value="F:sodium ion transmembrane transporter activity"/>
    <property type="evidence" value="ECO:0007669"/>
    <property type="project" value="InterPro"/>
</dbReference>
<feature type="transmembrane region" description="Helical" evidence="6">
    <location>
        <begin position="12"/>
        <end position="37"/>
    </location>
</feature>
<protein>
    <recommendedName>
        <fullName evidence="9">Oxaloacetate decarboxylase gamma chain</fullName>
    </recommendedName>
</protein>
<reference evidence="7 8" key="1">
    <citation type="submission" date="2018-12" db="EMBL/GenBank/DDBJ databases">
        <title>Genome Sequence of Candidatus Viridilinea halotolerans isolated from saline sulfide-rich spring.</title>
        <authorList>
            <person name="Grouzdev D.S."/>
            <person name="Burganskaya E.I."/>
            <person name="Krutkina M.S."/>
            <person name="Sukhacheva M.V."/>
            <person name="Gorlenko V.M."/>
        </authorList>
    </citation>
    <scope>NUCLEOTIDE SEQUENCE [LARGE SCALE GENOMIC DNA]</scope>
    <source>
        <strain evidence="7">Chok-6</strain>
    </source>
</reference>
<keyword evidence="5 6" id="KW-0472">Membrane</keyword>
<keyword evidence="3 6" id="KW-0812">Transmembrane</keyword>
<dbReference type="AlphaFoldDB" id="A0A426U2J9"/>
<evidence type="ECO:0000256" key="5">
    <source>
        <dbReference type="ARBA" id="ARBA00023136"/>
    </source>
</evidence>
<keyword evidence="4 6" id="KW-1133">Transmembrane helix</keyword>
<name>A0A426U2J9_9CHLR</name>
<proteinExistence type="predicted"/>
<dbReference type="EMBL" id="RSAS01000305">
    <property type="protein sequence ID" value="RRR73947.1"/>
    <property type="molecule type" value="Genomic_DNA"/>
</dbReference>
<gene>
    <name evidence="7" type="ORF">EI684_08055</name>
</gene>